<sequence length="137" mass="15637">MELTYTQIEISKVAEQILASTASKILLFYGDMGVGKTTLIKEIVKQLGVDEISSSPSFSIVNEYHTPQNVIYHFDFYRIEGISEAYDIGVEDYLYSGNYNLIEWPEKIDKLLPDNTDNIYITKNKNGSRTLKLMPVK</sequence>
<gene>
    <name evidence="11" type="ORF">A7A78_00065</name>
</gene>
<keyword evidence="9" id="KW-0460">Magnesium</keyword>
<evidence type="ECO:0000256" key="2">
    <source>
        <dbReference type="ARBA" id="ARBA00007599"/>
    </source>
</evidence>
<accession>A0A1A9LGM0</accession>
<comment type="similarity">
    <text evidence="2">Belongs to the TsaE family.</text>
</comment>
<dbReference type="PANTHER" id="PTHR33540">
    <property type="entry name" value="TRNA THREONYLCARBAMOYLADENOSINE BIOSYNTHESIS PROTEIN TSAE"/>
    <property type="match status" value="1"/>
</dbReference>
<dbReference type="AlphaFoldDB" id="A0A1A9LGM0"/>
<dbReference type="Proteomes" id="UP000077552">
    <property type="component" value="Unassembled WGS sequence"/>
</dbReference>
<proteinExistence type="inferred from homology"/>
<evidence type="ECO:0000256" key="1">
    <source>
        <dbReference type="ARBA" id="ARBA00004496"/>
    </source>
</evidence>
<dbReference type="GO" id="GO:0046872">
    <property type="term" value="F:metal ion binding"/>
    <property type="evidence" value="ECO:0007669"/>
    <property type="project" value="UniProtKB-KW"/>
</dbReference>
<dbReference type="GO" id="GO:0005737">
    <property type="term" value="C:cytoplasm"/>
    <property type="evidence" value="ECO:0007669"/>
    <property type="project" value="UniProtKB-SubCell"/>
</dbReference>
<dbReference type="GO" id="GO:0016740">
    <property type="term" value="F:transferase activity"/>
    <property type="evidence" value="ECO:0007669"/>
    <property type="project" value="UniProtKB-KW"/>
</dbReference>
<protein>
    <recommendedName>
        <fullName evidence="3">tRNA threonylcarbamoyladenosine biosynthesis protein TsaE</fullName>
    </recommendedName>
    <alternativeName>
        <fullName evidence="10">t(6)A37 threonylcarbamoyladenosine biosynthesis protein TsaE</fullName>
    </alternativeName>
</protein>
<dbReference type="InterPro" id="IPR003442">
    <property type="entry name" value="T6A_TsaE"/>
</dbReference>
<evidence type="ECO:0000256" key="9">
    <source>
        <dbReference type="ARBA" id="ARBA00022842"/>
    </source>
</evidence>
<keyword evidence="8" id="KW-0067">ATP-binding</keyword>
<evidence type="ECO:0000256" key="10">
    <source>
        <dbReference type="ARBA" id="ARBA00032441"/>
    </source>
</evidence>
<keyword evidence="4" id="KW-0963">Cytoplasm</keyword>
<dbReference type="OrthoDB" id="9815896at2"/>
<reference evidence="11 12" key="1">
    <citation type="submission" date="2016-05" db="EMBL/GenBank/DDBJ databases">
        <title>Genome sequencing of Vitellibacter soesokkakensis RSSK-12.</title>
        <authorList>
            <person name="Thevarajoo S."/>
            <person name="Selvaratnam C."/>
            <person name="Goh K.M."/>
            <person name="Chan K.-G."/>
            <person name="Chong C.S."/>
        </authorList>
    </citation>
    <scope>NUCLEOTIDE SEQUENCE [LARGE SCALE GENOMIC DNA]</scope>
    <source>
        <strain evidence="11 12">RSSK-12</strain>
    </source>
</reference>
<keyword evidence="5" id="KW-0819">tRNA processing</keyword>
<keyword evidence="11" id="KW-0808">Transferase</keyword>
<comment type="caution">
    <text evidence="11">The sequence shown here is derived from an EMBL/GenBank/DDBJ whole genome shotgun (WGS) entry which is preliminary data.</text>
</comment>
<dbReference type="Gene3D" id="3.40.50.300">
    <property type="entry name" value="P-loop containing nucleotide triphosphate hydrolases"/>
    <property type="match status" value="1"/>
</dbReference>
<keyword evidence="12" id="KW-1185">Reference proteome</keyword>
<comment type="subcellular location">
    <subcellularLocation>
        <location evidence="1">Cytoplasm</location>
    </subcellularLocation>
</comment>
<evidence type="ECO:0000256" key="8">
    <source>
        <dbReference type="ARBA" id="ARBA00022840"/>
    </source>
</evidence>
<dbReference type="NCBIfam" id="TIGR00150">
    <property type="entry name" value="T6A_YjeE"/>
    <property type="match status" value="1"/>
</dbReference>
<evidence type="ECO:0000256" key="6">
    <source>
        <dbReference type="ARBA" id="ARBA00022723"/>
    </source>
</evidence>
<evidence type="ECO:0000313" key="12">
    <source>
        <dbReference type="Proteomes" id="UP000077552"/>
    </source>
</evidence>
<evidence type="ECO:0000256" key="4">
    <source>
        <dbReference type="ARBA" id="ARBA00022490"/>
    </source>
</evidence>
<evidence type="ECO:0000256" key="7">
    <source>
        <dbReference type="ARBA" id="ARBA00022741"/>
    </source>
</evidence>
<dbReference type="PANTHER" id="PTHR33540:SF2">
    <property type="entry name" value="TRNA THREONYLCARBAMOYLADENOSINE BIOSYNTHESIS PROTEIN TSAE"/>
    <property type="match status" value="1"/>
</dbReference>
<dbReference type="InterPro" id="IPR027417">
    <property type="entry name" value="P-loop_NTPase"/>
</dbReference>
<dbReference type="Pfam" id="PF02367">
    <property type="entry name" value="TsaE"/>
    <property type="match status" value="1"/>
</dbReference>
<evidence type="ECO:0000256" key="5">
    <source>
        <dbReference type="ARBA" id="ARBA00022694"/>
    </source>
</evidence>
<dbReference type="GO" id="GO:0005524">
    <property type="term" value="F:ATP binding"/>
    <property type="evidence" value="ECO:0007669"/>
    <property type="project" value="UniProtKB-KW"/>
</dbReference>
<name>A0A1A9LGM0_9FLAO</name>
<organism evidence="11 12">
    <name type="scientific">Aequorivita soesokkakensis</name>
    <dbReference type="NCBI Taxonomy" id="1385699"/>
    <lineage>
        <taxon>Bacteria</taxon>
        <taxon>Pseudomonadati</taxon>
        <taxon>Bacteroidota</taxon>
        <taxon>Flavobacteriia</taxon>
        <taxon>Flavobacteriales</taxon>
        <taxon>Flavobacteriaceae</taxon>
        <taxon>Aequorivita</taxon>
    </lineage>
</organism>
<dbReference type="RefSeq" id="WP_068760039.1">
    <property type="nucleotide sequence ID" value="NZ_LXIE01000001.1"/>
</dbReference>
<keyword evidence="7" id="KW-0547">Nucleotide-binding</keyword>
<dbReference type="SUPFAM" id="SSF52540">
    <property type="entry name" value="P-loop containing nucleoside triphosphate hydrolases"/>
    <property type="match status" value="1"/>
</dbReference>
<evidence type="ECO:0000313" key="11">
    <source>
        <dbReference type="EMBL" id="OAD92350.1"/>
    </source>
</evidence>
<evidence type="ECO:0000256" key="3">
    <source>
        <dbReference type="ARBA" id="ARBA00019010"/>
    </source>
</evidence>
<dbReference type="EMBL" id="LXIE01000001">
    <property type="protein sequence ID" value="OAD92350.1"/>
    <property type="molecule type" value="Genomic_DNA"/>
</dbReference>
<dbReference type="GO" id="GO:0002949">
    <property type="term" value="P:tRNA threonylcarbamoyladenosine modification"/>
    <property type="evidence" value="ECO:0007669"/>
    <property type="project" value="InterPro"/>
</dbReference>
<dbReference type="STRING" id="1385699.A7A78_00065"/>
<keyword evidence="6" id="KW-0479">Metal-binding</keyword>